<dbReference type="RefSeq" id="WP_369276484.1">
    <property type="nucleotide sequence ID" value="NZ_CP163432.1"/>
</dbReference>
<feature type="region of interest" description="Disordered" evidence="1">
    <location>
        <begin position="1"/>
        <end position="50"/>
    </location>
</feature>
<proteinExistence type="predicted"/>
<accession>A0AB39NE88</accession>
<gene>
    <name evidence="2" type="ORF">AB5J55_44140</name>
</gene>
<name>A0AB39NE88_9ACTN</name>
<dbReference type="AlphaFoldDB" id="A0AB39NE88"/>
<reference evidence="2" key="1">
    <citation type="submission" date="2024-07" db="EMBL/GenBank/DDBJ databases">
        <authorList>
            <person name="Yu S.T."/>
        </authorList>
    </citation>
    <scope>NUCLEOTIDE SEQUENCE</scope>
    <source>
        <strain evidence="2">R11</strain>
    </source>
</reference>
<evidence type="ECO:0000256" key="1">
    <source>
        <dbReference type="SAM" id="MobiDB-lite"/>
    </source>
</evidence>
<dbReference type="EMBL" id="CP163432">
    <property type="protein sequence ID" value="XDQ16589.1"/>
    <property type="molecule type" value="Genomic_DNA"/>
</dbReference>
<protein>
    <submittedName>
        <fullName evidence="2">Uncharacterized protein</fullName>
    </submittedName>
</protein>
<sequence length="50" mass="5177">MTVGVAPSADAAARESSATRPLLSPRMGRMTGPAHPGLGPGRGRHRTVRQ</sequence>
<organism evidence="2">
    <name type="scientific">Streptomyces sp. R11</name>
    <dbReference type="NCBI Taxonomy" id="3238625"/>
    <lineage>
        <taxon>Bacteria</taxon>
        <taxon>Bacillati</taxon>
        <taxon>Actinomycetota</taxon>
        <taxon>Actinomycetes</taxon>
        <taxon>Kitasatosporales</taxon>
        <taxon>Streptomycetaceae</taxon>
        <taxon>Streptomyces</taxon>
    </lineage>
</organism>
<evidence type="ECO:0000313" key="2">
    <source>
        <dbReference type="EMBL" id="XDQ16589.1"/>
    </source>
</evidence>